<gene>
    <name evidence="2" type="ORF">FEN17_09605</name>
</gene>
<comment type="caution">
    <text evidence="2">The sequence shown here is derived from an EMBL/GenBank/DDBJ whole genome shotgun (WGS) entry which is preliminary data.</text>
</comment>
<proteinExistence type="predicted"/>
<evidence type="ECO:0000313" key="2">
    <source>
        <dbReference type="EMBL" id="TLV03827.1"/>
    </source>
</evidence>
<reference evidence="2 3" key="1">
    <citation type="submission" date="2019-05" db="EMBL/GenBank/DDBJ databases">
        <authorList>
            <person name="Qu J.-H."/>
        </authorList>
    </citation>
    <scope>NUCLEOTIDE SEQUENCE [LARGE SCALE GENOMIC DNA]</scope>
    <source>
        <strain evidence="2 3">T17</strain>
    </source>
</reference>
<dbReference type="Proteomes" id="UP000306402">
    <property type="component" value="Unassembled WGS sequence"/>
</dbReference>
<keyword evidence="3" id="KW-1185">Reference proteome</keyword>
<feature type="compositionally biased region" description="Polar residues" evidence="1">
    <location>
        <begin position="422"/>
        <end position="431"/>
    </location>
</feature>
<feature type="region of interest" description="Disordered" evidence="1">
    <location>
        <begin position="43"/>
        <end position="63"/>
    </location>
</feature>
<organism evidence="2 3">
    <name type="scientific">Dyadobacter luticola</name>
    <dbReference type="NCBI Taxonomy" id="1979387"/>
    <lineage>
        <taxon>Bacteria</taxon>
        <taxon>Pseudomonadati</taxon>
        <taxon>Bacteroidota</taxon>
        <taxon>Cytophagia</taxon>
        <taxon>Cytophagales</taxon>
        <taxon>Spirosomataceae</taxon>
        <taxon>Dyadobacter</taxon>
    </lineage>
</organism>
<protein>
    <recommendedName>
        <fullName evidence="4">DUF3300 domain-containing protein</fullName>
    </recommendedName>
</protein>
<feature type="region of interest" description="Disordered" evidence="1">
    <location>
        <begin position="422"/>
        <end position="441"/>
    </location>
</feature>
<evidence type="ECO:0000313" key="3">
    <source>
        <dbReference type="Proteomes" id="UP000306402"/>
    </source>
</evidence>
<feature type="compositionally biased region" description="Low complexity" evidence="1">
    <location>
        <begin position="432"/>
        <end position="441"/>
    </location>
</feature>
<evidence type="ECO:0008006" key="4">
    <source>
        <dbReference type="Google" id="ProtNLM"/>
    </source>
</evidence>
<feature type="compositionally biased region" description="Low complexity" evidence="1">
    <location>
        <begin position="43"/>
        <end position="59"/>
    </location>
</feature>
<dbReference type="RefSeq" id="WP_138365037.1">
    <property type="nucleotide sequence ID" value="NZ_VCEJ01000002.1"/>
</dbReference>
<name>A0A5R9L652_9BACT</name>
<evidence type="ECO:0000256" key="1">
    <source>
        <dbReference type="SAM" id="MobiDB-lite"/>
    </source>
</evidence>
<accession>A0A5R9L652</accession>
<dbReference type="EMBL" id="VCEJ01000002">
    <property type="protein sequence ID" value="TLV03827.1"/>
    <property type="molecule type" value="Genomic_DNA"/>
</dbReference>
<sequence length="491" mass="55312">MKPLAEGNLAEAGRRDSTFKFRLFPTLTLAVGLMAVSFPGFSQDSQSNNNSDQQYLSDQPQNRVKQSIEPLVAQYDEDVRNNILTATQYPDVLAKLAQIRDNTGQAFRETIDGYPQKKQEWFYQVSRYPELMHSLATLPKREPRERTDGLVANAPNASPELKEAAWKLYNNHHSDLVTVDNLNEQAVTAFQDLINPLNNEAQDAFRTLEEMPDVLSILSDHADLTARLGDAYKSDPEGTRENLADLHDKLQKDDQQELANYEHDLSQDPQALQEYNDAKQQYASANKGYSYPAPTGDKVVNYYNNPYSYWFGYPSWYGSAMWYPGAFGFGGGMYYGMGLYGYPSIGFSNWFFGGAYRYYPHLYRTYGNYYRNTLSARRVYYGRNGFNYAAVRHFNPAMSSRSYNGARYGRTYDAGRMQSQSYRYRSAVPSQNYSRSYNGNSSRSYNGGAMRSYNGAGRSYNGGGAVRSYGGGGFSRGGGYGGGGSMRGGRR</sequence>
<dbReference type="OrthoDB" id="923323at2"/>
<dbReference type="AlphaFoldDB" id="A0A5R9L652"/>